<evidence type="ECO:0000256" key="1">
    <source>
        <dbReference type="SAM" id="Phobius"/>
    </source>
</evidence>
<keyword evidence="1" id="KW-0812">Transmembrane</keyword>
<name>A0AAJ8BQE8_ASPNG</name>
<evidence type="ECO:0000313" key="2">
    <source>
        <dbReference type="RefSeq" id="XP_059601929.1"/>
    </source>
</evidence>
<dbReference type="KEGG" id="ang:An12g08480"/>
<feature type="transmembrane region" description="Helical" evidence="1">
    <location>
        <begin position="86"/>
        <end position="105"/>
    </location>
</feature>
<dbReference type="RefSeq" id="XP_059601929.1">
    <property type="nucleotide sequence ID" value="XM_059743593.1"/>
</dbReference>
<dbReference type="GeneID" id="84592684"/>
<dbReference type="AlphaFoldDB" id="A0AAJ8BQE8"/>
<organism evidence="2">
    <name type="scientific">Aspergillus niger</name>
    <dbReference type="NCBI Taxonomy" id="5061"/>
    <lineage>
        <taxon>Eukaryota</taxon>
        <taxon>Fungi</taxon>
        <taxon>Dikarya</taxon>
        <taxon>Ascomycota</taxon>
        <taxon>Pezizomycotina</taxon>
        <taxon>Eurotiomycetes</taxon>
        <taxon>Eurotiomycetidae</taxon>
        <taxon>Eurotiales</taxon>
        <taxon>Aspergillaceae</taxon>
        <taxon>Aspergillus</taxon>
        <taxon>Aspergillus subgen. Circumdati</taxon>
    </lineage>
</organism>
<reference evidence="2" key="2">
    <citation type="submission" date="2025-08" db="UniProtKB">
        <authorList>
            <consortium name="RefSeq"/>
        </authorList>
    </citation>
    <scope>IDENTIFICATION</scope>
</reference>
<accession>A0AAJ8BQE8</accession>
<dbReference type="VEuPathDB" id="FungiDB:An12g08480"/>
<keyword evidence="1" id="KW-0472">Membrane</keyword>
<reference evidence="2" key="1">
    <citation type="submission" date="2025-02" db="EMBL/GenBank/DDBJ databases">
        <authorList>
            <consortium name="NCBI Genome Project"/>
        </authorList>
    </citation>
    <scope>NUCLEOTIDE SEQUENCE</scope>
</reference>
<proteinExistence type="predicted"/>
<gene>
    <name evidence="2" type="ORF">An12g08480</name>
</gene>
<protein>
    <submittedName>
        <fullName evidence="2">Uncharacterized protein</fullName>
    </submittedName>
</protein>
<sequence>MNGPNPHSPYARVTCRYTTLVQHSALVVNEGLAYLPFNHGPQYPGSLASFPPYLGHVSNELSGIKASGISRGSSTPTATHRLLPRFPSFLSLALGLIACVHACMIKRKLKRDGMSDKRITIPPASLEISPDTIYAERDTVARLLETDSVPWIPSIFTLKEPDTQRNSFVGYTTERKKEREEEEKKPRYLDLVEKEANFPSFFHILLTNSSPLTTNHREYYMVTECSYLGNYYSLTRFAQIS</sequence>
<keyword evidence="1" id="KW-1133">Transmembrane helix</keyword>